<accession>A0A8H4IM14</accession>
<evidence type="ECO:0000256" key="4">
    <source>
        <dbReference type="ARBA" id="ARBA00023027"/>
    </source>
</evidence>
<dbReference type="Pfam" id="PF13561">
    <property type="entry name" value="adh_short_C2"/>
    <property type="match status" value="1"/>
</dbReference>
<evidence type="ECO:0000256" key="2">
    <source>
        <dbReference type="ARBA" id="ARBA00022857"/>
    </source>
</evidence>
<dbReference type="PRINTS" id="PR00080">
    <property type="entry name" value="SDRFAMILY"/>
</dbReference>
<dbReference type="Gene3D" id="3.40.50.720">
    <property type="entry name" value="NAD(P)-binding Rossmann-like Domain"/>
    <property type="match status" value="1"/>
</dbReference>
<dbReference type="CDD" id="cd05233">
    <property type="entry name" value="SDR_c"/>
    <property type="match status" value="1"/>
</dbReference>
<dbReference type="SMART" id="SM00822">
    <property type="entry name" value="PKS_KR"/>
    <property type="match status" value="1"/>
</dbReference>
<dbReference type="FunFam" id="3.40.50.720:FF:000084">
    <property type="entry name" value="Short-chain dehydrogenase reductase"/>
    <property type="match status" value="1"/>
</dbReference>
<evidence type="ECO:0000256" key="3">
    <source>
        <dbReference type="ARBA" id="ARBA00023002"/>
    </source>
</evidence>
<gene>
    <name evidence="6" type="ORF">GTA08_BOTSDO08579</name>
</gene>
<feature type="domain" description="Ketoreductase" evidence="5">
    <location>
        <begin position="25"/>
        <end position="219"/>
    </location>
</feature>
<dbReference type="PANTHER" id="PTHR24321">
    <property type="entry name" value="DEHYDROGENASES, SHORT CHAIN"/>
    <property type="match status" value="1"/>
</dbReference>
<protein>
    <submittedName>
        <fullName evidence="6">Short-chain dehydrogenase/reductase SDR</fullName>
    </submittedName>
</protein>
<comment type="caution">
    <text evidence="6">The sequence shown here is derived from an EMBL/GenBank/DDBJ whole genome shotgun (WGS) entry which is preliminary data.</text>
</comment>
<dbReference type="PANTHER" id="PTHR24321:SF8">
    <property type="entry name" value="ESTRADIOL 17-BETA-DEHYDROGENASE 8-RELATED"/>
    <property type="match status" value="1"/>
</dbReference>
<dbReference type="InterPro" id="IPR036291">
    <property type="entry name" value="NAD(P)-bd_dom_sf"/>
</dbReference>
<dbReference type="InterPro" id="IPR002347">
    <property type="entry name" value="SDR_fam"/>
</dbReference>
<dbReference type="InterPro" id="IPR020904">
    <property type="entry name" value="Sc_DH/Rdtase_CS"/>
</dbReference>
<organism evidence="6 7">
    <name type="scientific">Botryosphaeria dothidea</name>
    <dbReference type="NCBI Taxonomy" id="55169"/>
    <lineage>
        <taxon>Eukaryota</taxon>
        <taxon>Fungi</taxon>
        <taxon>Dikarya</taxon>
        <taxon>Ascomycota</taxon>
        <taxon>Pezizomycotina</taxon>
        <taxon>Dothideomycetes</taxon>
        <taxon>Dothideomycetes incertae sedis</taxon>
        <taxon>Botryosphaeriales</taxon>
        <taxon>Botryosphaeriaceae</taxon>
        <taxon>Botryosphaeria</taxon>
    </lineage>
</organism>
<dbReference type="EMBL" id="WWBZ02000062">
    <property type="protein sequence ID" value="KAF4303586.1"/>
    <property type="molecule type" value="Genomic_DNA"/>
</dbReference>
<evidence type="ECO:0000256" key="1">
    <source>
        <dbReference type="ARBA" id="ARBA00006484"/>
    </source>
</evidence>
<evidence type="ECO:0000313" key="7">
    <source>
        <dbReference type="Proteomes" id="UP000572817"/>
    </source>
</evidence>
<dbReference type="PRINTS" id="PR00081">
    <property type="entry name" value="GDHRDH"/>
</dbReference>
<comment type="similarity">
    <text evidence="1">Belongs to the short-chain dehydrogenases/reductases (SDR) family.</text>
</comment>
<dbReference type="InterPro" id="IPR057326">
    <property type="entry name" value="KR_dom"/>
</dbReference>
<dbReference type="AlphaFoldDB" id="A0A8H4IM14"/>
<dbReference type="GO" id="GO:0016491">
    <property type="term" value="F:oxidoreductase activity"/>
    <property type="evidence" value="ECO:0007669"/>
    <property type="project" value="UniProtKB-KW"/>
</dbReference>
<proteinExistence type="inferred from homology"/>
<evidence type="ECO:0000259" key="5">
    <source>
        <dbReference type="SMART" id="SM00822"/>
    </source>
</evidence>
<keyword evidence="7" id="KW-1185">Reference proteome</keyword>
<reference evidence="6" key="1">
    <citation type="submission" date="2020-04" db="EMBL/GenBank/DDBJ databases">
        <title>Genome Assembly and Annotation of Botryosphaeria dothidea sdau 11-99, a Latent Pathogen of Apple Fruit Ring Rot in China.</title>
        <authorList>
            <person name="Yu C."/>
            <person name="Diao Y."/>
            <person name="Lu Q."/>
            <person name="Zhao J."/>
            <person name="Cui S."/>
            <person name="Peng C."/>
            <person name="He B."/>
            <person name="Liu H."/>
        </authorList>
    </citation>
    <scope>NUCLEOTIDE SEQUENCE [LARGE SCALE GENOMIC DNA]</scope>
    <source>
        <strain evidence="6">Sdau11-99</strain>
    </source>
</reference>
<dbReference type="Proteomes" id="UP000572817">
    <property type="component" value="Unassembled WGS sequence"/>
</dbReference>
<keyword evidence="3" id="KW-0560">Oxidoreductase</keyword>
<dbReference type="PROSITE" id="PS00061">
    <property type="entry name" value="ADH_SHORT"/>
    <property type="match status" value="1"/>
</dbReference>
<name>A0A8H4IM14_9PEZI</name>
<keyword evidence="4" id="KW-0520">NAD</keyword>
<dbReference type="SUPFAM" id="SSF51735">
    <property type="entry name" value="NAD(P)-binding Rossmann-fold domains"/>
    <property type="match status" value="1"/>
</dbReference>
<keyword evidence="2" id="KW-0521">NADP</keyword>
<sequence length="282" mass="29104">MSSVSTPRSFSGSESSTFSSPFANNVIVITGGGSGIGRATAHLLAARGAAVSIADINADSLTKTKSSILEQTPDARVLTTPLDVRDRAAVAAWIKATVEELGPLTGAANLAGVINDGLNVTTVEETPDEEWDRVLGVNLTGAMVCVSEEVREMKRAAKKIGEGGRGGFSVVNASSIIGLKGSPRASAYAAAKHGVIGLTKSVAREVGEWGIRVNAIAPGVILTPMTLDRPGAKEGQKEWNKLAPLGRAGDAEEVAEVISWLLSSNSSYITGIVHEIDGGIMA</sequence>
<dbReference type="OrthoDB" id="1669814at2759"/>
<evidence type="ECO:0000313" key="6">
    <source>
        <dbReference type="EMBL" id="KAF4303586.1"/>
    </source>
</evidence>